<reference evidence="2" key="1">
    <citation type="submission" date="2020-02" db="EMBL/GenBank/DDBJ databases">
        <authorList>
            <person name="Meier V. D."/>
        </authorList>
    </citation>
    <scope>NUCLEOTIDE SEQUENCE</scope>
    <source>
        <strain evidence="2">AVDCRST_MAG58</strain>
    </source>
</reference>
<proteinExistence type="predicted"/>
<dbReference type="EMBL" id="CADCVF010000073">
    <property type="protein sequence ID" value="CAA9466634.1"/>
    <property type="molecule type" value="Genomic_DNA"/>
</dbReference>
<dbReference type="SUPFAM" id="SSF48208">
    <property type="entry name" value="Six-hairpin glycosidases"/>
    <property type="match status" value="1"/>
</dbReference>
<dbReference type="InterPro" id="IPR024705">
    <property type="entry name" value="Ssp411"/>
</dbReference>
<name>A0A6J4R9E9_9ACTN</name>
<sequence>MANRLANETSPYLLQHKDNPVDWYPWGQEALKRAREEDKPVLLSVGYSACHWCHVMERESFEDDETARMMNEHFVNVKVDREERPDIDSIYMAAVQALTRHGGWPMTVFLTPDGAPFYGGTYFPPIPSRGMPSFQQLLLSVADAYENRREEVLQSAESVRDYLQASTAAVMPEAEAAGTELLDRASGTLLSQLDRRFGGFGSAPKFPQAMNLEVLLRHHDRTGERSALDGVELTCRQMANGGIYDQLGGGFSRYSVDGYWLVPHFEKMLYDNALLSRLYLETYQATEDVFYRRIAEETLDYVLRDMTSEEGGFYSAEDADSEGEEGKFYVWTPEELGAALDPDEANLAARYWDVTERGNFEGSNILHVARPPEAVADEFGLSPEELWASITRIRAKLFAVREERVRPGRDEKILAAWNGLMLRSFALAARVTGREDYLEAAVKNATFIVEKLKEDGRIHRSYKDGRARFNGYLEDYAMVADGLVALYEATFDTRWLVEADALLDAVSELFWDEEKRAFYDTPADHEELVTRPRDVYDNAAPSGTSVATEVLLKLSLFLDRADYRQRAEDVLEELAGGMERVPGGFGRLLCALDFSTSEPREVAVVGDQRDPDTRALLETIYSGYLPNKIVAGRSPEDGEAGGLIPLLAQRPAREGKATAYVCVQYACQTPTTDPEELSRQLGA</sequence>
<evidence type="ECO:0000313" key="2">
    <source>
        <dbReference type="EMBL" id="CAA9466634.1"/>
    </source>
</evidence>
<dbReference type="PANTHER" id="PTHR42899:SF1">
    <property type="entry name" value="SPERMATOGENESIS-ASSOCIATED PROTEIN 20"/>
    <property type="match status" value="1"/>
</dbReference>
<dbReference type="Gene3D" id="1.50.10.10">
    <property type="match status" value="1"/>
</dbReference>
<dbReference type="SUPFAM" id="SSF52833">
    <property type="entry name" value="Thioredoxin-like"/>
    <property type="match status" value="1"/>
</dbReference>
<dbReference type="GO" id="GO:0005975">
    <property type="term" value="P:carbohydrate metabolic process"/>
    <property type="evidence" value="ECO:0007669"/>
    <property type="project" value="InterPro"/>
</dbReference>
<protein>
    <submittedName>
        <fullName evidence="2">Uncharacterized protein YyaL</fullName>
    </submittedName>
</protein>
<dbReference type="InterPro" id="IPR008928">
    <property type="entry name" value="6-hairpin_glycosidase_sf"/>
</dbReference>
<organism evidence="2">
    <name type="scientific">uncultured Rubrobacteraceae bacterium</name>
    <dbReference type="NCBI Taxonomy" id="349277"/>
    <lineage>
        <taxon>Bacteria</taxon>
        <taxon>Bacillati</taxon>
        <taxon>Actinomycetota</taxon>
        <taxon>Rubrobacteria</taxon>
        <taxon>Rubrobacterales</taxon>
        <taxon>Rubrobacteraceae</taxon>
        <taxon>environmental samples</taxon>
    </lineage>
</organism>
<dbReference type="InterPro" id="IPR004879">
    <property type="entry name" value="Ssp411-like_TRX"/>
</dbReference>
<dbReference type="AlphaFoldDB" id="A0A6J4R9E9"/>
<dbReference type="CDD" id="cd02955">
    <property type="entry name" value="SSP411"/>
    <property type="match status" value="1"/>
</dbReference>
<feature type="domain" description="Spermatogenesis-associated protein 20-like TRX" evidence="1">
    <location>
        <begin position="3"/>
        <end position="163"/>
    </location>
</feature>
<dbReference type="InterPro" id="IPR012341">
    <property type="entry name" value="6hp_glycosidase-like_sf"/>
</dbReference>
<evidence type="ECO:0000259" key="1">
    <source>
        <dbReference type="Pfam" id="PF03190"/>
    </source>
</evidence>
<dbReference type="PANTHER" id="PTHR42899">
    <property type="entry name" value="SPERMATOGENESIS-ASSOCIATED PROTEIN 20"/>
    <property type="match status" value="1"/>
</dbReference>
<dbReference type="Gene3D" id="3.40.30.10">
    <property type="entry name" value="Glutaredoxin"/>
    <property type="match status" value="1"/>
</dbReference>
<accession>A0A6J4R9E9</accession>
<dbReference type="Pfam" id="PF03190">
    <property type="entry name" value="Thioredox_DsbH"/>
    <property type="match status" value="1"/>
</dbReference>
<gene>
    <name evidence="2" type="ORF">AVDCRST_MAG58-3561</name>
</gene>
<dbReference type="PIRSF" id="PIRSF006402">
    <property type="entry name" value="UCP006402_thioredoxin"/>
    <property type="match status" value="1"/>
</dbReference>
<dbReference type="InterPro" id="IPR036249">
    <property type="entry name" value="Thioredoxin-like_sf"/>
</dbReference>